<dbReference type="GO" id="GO:0016757">
    <property type="term" value="F:glycosyltransferase activity"/>
    <property type="evidence" value="ECO:0007669"/>
    <property type="project" value="UniProtKB-KW"/>
</dbReference>
<dbReference type="PANTHER" id="PTHR48050:SF13">
    <property type="entry name" value="STEROL 3-BETA-GLUCOSYLTRANSFERASE UGT80A2"/>
    <property type="match status" value="1"/>
</dbReference>
<evidence type="ECO:0000313" key="6">
    <source>
        <dbReference type="EMBL" id="OON73896.1"/>
    </source>
</evidence>
<accession>A0A1V4A242</accession>
<dbReference type="Proteomes" id="UP000190539">
    <property type="component" value="Unassembled WGS sequence"/>
</dbReference>
<keyword evidence="7" id="KW-1185">Reference proteome</keyword>
<dbReference type="InterPro" id="IPR048284">
    <property type="entry name" value="EryCIII-like_N"/>
</dbReference>
<protein>
    <recommendedName>
        <fullName evidence="8">Glycosyltransferase</fullName>
    </recommendedName>
</protein>
<dbReference type="STRING" id="83656.B1H18_26865"/>
<feature type="domain" description="Erythromycin biosynthesis protein CIII-like N-terminal" evidence="5">
    <location>
        <begin position="95"/>
        <end position="178"/>
    </location>
</feature>
<evidence type="ECO:0000256" key="1">
    <source>
        <dbReference type="ARBA" id="ARBA00006962"/>
    </source>
</evidence>
<evidence type="ECO:0000256" key="3">
    <source>
        <dbReference type="ARBA" id="ARBA00022679"/>
    </source>
</evidence>
<dbReference type="AlphaFoldDB" id="A0A1V4A242"/>
<feature type="domain" description="Erythromycin biosynthesis protein CIII-like C-terminal" evidence="4">
    <location>
        <begin position="236"/>
        <end position="373"/>
    </location>
</feature>
<keyword evidence="2" id="KW-0328">Glycosyltransferase</keyword>
<comment type="caution">
    <text evidence="6">The sequence shown here is derived from an EMBL/GenBank/DDBJ whole genome shotgun (WGS) entry which is preliminary data.</text>
</comment>
<reference evidence="6 7" key="1">
    <citation type="submission" date="2017-02" db="EMBL/GenBank/DDBJ databases">
        <title>Draft Genome Sequence of Streptomyces tsukubaensis F601, a Producer of the immunosuppressant tacrolimus FK506.</title>
        <authorList>
            <person name="Zong G."/>
            <person name="Zhong C."/>
            <person name="Fu J."/>
            <person name="Qin R."/>
            <person name="Cao G."/>
        </authorList>
    </citation>
    <scope>NUCLEOTIDE SEQUENCE [LARGE SCALE GENOMIC DNA]</scope>
    <source>
        <strain evidence="6 7">F601</strain>
    </source>
</reference>
<proteinExistence type="inferred from homology"/>
<dbReference type="EMBL" id="MVFC01000030">
    <property type="protein sequence ID" value="OON73896.1"/>
    <property type="molecule type" value="Genomic_DNA"/>
</dbReference>
<evidence type="ECO:0000313" key="7">
    <source>
        <dbReference type="Proteomes" id="UP000190539"/>
    </source>
</evidence>
<comment type="similarity">
    <text evidence="1">Belongs to the glycosyltransferase 28 family.</text>
</comment>
<dbReference type="Gene3D" id="3.40.50.2000">
    <property type="entry name" value="Glycogen Phosphorylase B"/>
    <property type="match status" value="2"/>
</dbReference>
<dbReference type="PANTHER" id="PTHR48050">
    <property type="entry name" value="STEROL 3-BETA-GLUCOSYLTRANSFERASE"/>
    <property type="match status" value="1"/>
</dbReference>
<dbReference type="Pfam" id="PF21036">
    <property type="entry name" value="EryCIII-like_N"/>
    <property type="match status" value="1"/>
</dbReference>
<keyword evidence="3" id="KW-0808">Transferase</keyword>
<gene>
    <name evidence="6" type="ORF">B1H18_26865</name>
</gene>
<evidence type="ECO:0000256" key="2">
    <source>
        <dbReference type="ARBA" id="ARBA00022676"/>
    </source>
</evidence>
<dbReference type="InterPro" id="IPR050426">
    <property type="entry name" value="Glycosyltransferase_28"/>
</dbReference>
<name>A0A1V4A242_9ACTN</name>
<dbReference type="InterPro" id="IPR010610">
    <property type="entry name" value="EryCIII-like_C"/>
</dbReference>
<dbReference type="Pfam" id="PF06722">
    <property type="entry name" value="EryCIII-like_C"/>
    <property type="match status" value="1"/>
</dbReference>
<dbReference type="RefSeq" id="WP_077972266.1">
    <property type="nucleotide sequence ID" value="NZ_CP045178.1"/>
</dbReference>
<evidence type="ECO:0008006" key="8">
    <source>
        <dbReference type="Google" id="ProtNLM"/>
    </source>
</evidence>
<organism evidence="6 7">
    <name type="scientific">Streptomyces tsukubensis</name>
    <dbReference type="NCBI Taxonomy" id="83656"/>
    <lineage>
        <taxon>Bacteria</taxon>
        <taxon>Bacillati</taxon>
        <taxon>Actinomycetota</taxon>
        <taxon>Actinomycetes</taxon>
        <taxon>Kitasatosporales</taxon>
        <taxon>Streptomycetaceae</taxon>
        <taxon>Streptomyces</taxon>
    </lineage>
</organism>
<evidence type="ECO:0000259" key="5">
    <source>
        <dbReference type="Pfam" id="PF21036"/>
    </source>
</evidence>
<dbReference type="SUPFAM" id="SSF53756">
    <property type="entry name" value="UDP-Glycosyltransferase/glycogen phosphorylase"/>
    <property type="match status" value="1"/>
</dbReference>
<evidence type="ECO:0000259" key="4">
    <source>
        <dbReference type="Pfam" id="PF06722"/>
    </source>
</evidence>
<dbReference type="OrthoDB" id="5488434at2"/>
<sequence>MKLLFSATPAFGHILPLVPLMQAAVSDGHAVGLLSSAEFRAAVGEELPPEVEFLDAGVMPAVFSEEAGRRTGADVFHPTPSTIGEIFGGARVDLAVEESIYQATDWAPDLMVAEPFDAVGPLVAARLGVGWHMAGIGPALPSVITDEVERVASTRYERLRLRPVAASSYIDPCPRQLQDPEWSPAVQVRAVRPQAHRRPKDVALDLSGFGEPGKPTVLVTLGTIFSDPETLAAAVAAVADTGVNVIATLGSSLRHSTASQATPADSANVRYVPFVPLDQLLERVDLVVGAGGVGTVVGTLAHGLPMVLWPQGADQPINAARAAASGASVTVDSAEGISPAVADVLRNGTYRDRAQEIATGIAKLPLAATVISEITHP</sequence>